<keyword evidence="5" id="KW-1185">Reference proteome</keyword>
<comment type="cofactor">
    <cofactor evidence="1">
        <name>Mg(2+)</name>
        <dbReference type="ChEBI" id="CHEBI:18420"/>
    </cofactor>
</comment>
<dbReference type="PANTHER" id="PTHR46470">
    <property type="entry name" value="N-ACYLNEURAMINATE-9-PHOSPHATASE"/>
    <property type="match status" value="1"/>
</dbReference>
<dbReference type="SFLD" id="SFLDG01129">
    <property type="entry name" value="C1.5:_HAD__Beta-PGM__Phosphata"/>
    <property type="match status" value="1"/>
</dbReference>
<dbReference type="OrthoDB" id="367448at2"/>
<organism evidence="4 5">
    <name type="scientific">Litorivicinus lipolyticus</name>
    <dbReference type="NCBI Taxonomy" id="418701"/>
    <lineage>
        <taxon>Bacteria</taxon>
        <taxon>Pseudomonadati</taxon>
        <taxon>Pseudomonadota</taxon>
        <taxon>Gammaproteobacteria</taxon>
        <taxon>Oceanospirillales</taxon>
        <taxon>Litorivicinaceae</taxon>
        <taxon>Litorivicinus</taxon>
    </lineage>
</organism>
<dbReference type="AlphaFoldDB" id="A0A5Q2QBY6"/>
<evidence type="ECO:0000256" key="3">
    <source>
        <dbReference type="ARBA" id="ARBA00022842"/>
    </source>
</evidence>
<evidence type="ECO:0000256" key="2">
    <source>
        <dbReference type="ARBA" id="ARBA00022801"/>
    </source>
</evidence>
<dbReference type="EMBL" id="CP045871">
    <property type="protein sequence ID" value="QGG79340.1"/>
    <property type="molecule type" value="Genomic_DNA"/>
</dbReference>
<evidence type="ECO:0000313" key="5">
    <source>
        <dbReference type="Proteomes" id="UP000388235"/>
    </source>
</evidence>
<dbReference type="NCBIfam" id="TIGR01549">
    <property type="entry name" value="HAD-SF-IA-v1"/>
    <property type="match status" value="1"/>
</dbReference>
<keyword evidence="2 4" id="KW-0378">Hydrolase</keyword>
<dbReference type="SUPFAM" id="SSF56784">
    <property type="entry name" value="HAD-like"/>
    <property type="match status" value="1"/>
</dbReference>
<dbReference type="InterPro" id="IPR036412">
    <property type="entry name" value="HAD-like_sf"/>
</dbReference>
<evidence type="ECO:0000256" key="1">
    <source>
        <dbReference type="ARBA" id="ARBA00001946"/>
    </source>
</evidence>
<gene>
    <name evidence="4" type="ORF">GH975_01675</name>
</gene>
<name>A0A5Q2QBY6_9GAMM</name>
<dbReference type="Gene3D" id="3.40.50.1000">
    <property type="entry name" value="HAD superfamily/HAD-like"/>
    <property type="match status" value="1"/>
</dbReference>
<dbReference type="Proteomes" id="UP000388235">
    <property type="component" value="Chromosome"/>
</dbReference>
<dbReference type="InterPro" id="IPR051400">
    <property type="entry name" value="HAD-like_hydrolase"/>
</dbReference>
<dbReference type="InterPro" id="IPR006439">
    <property type="entry name" value="HAD-SF_hydro_IA"/>
</dbReference>
<dbReference type="PRINTS" id="PR00413">
    <property type="entry name" value="HADHALOGNASE"/>
</dbReference>
<dbReference type="SFLD" id="SFLDS00003">
    <property type="entry name" value="Haloacid_Dehalogenase"/>
    <property type="match status" value="1"/>
</dbReference>
<keyword evidence="3" id="KW-0460">Magnesium</keyword>
<dbReference type="GO" id="GO:0009231">
    <property type="term" value="P:riboflavin biosynthetic process"/>
    <property type="evidence" value="ECO:0007669"/>
    <property type="project" value="TreeGrafter"/>
</dbReference>
<dbReference type="Pfam" id="PF00702">
    <property type="entry name" value="Hydrolase"/>
    <property type="match status" value="1"/>
</dbReference>
<dbReference type="RefSeq" id="WP_153712844.1">
    <property type="nucleotide sequence ID" value="NZ_CP045871.1"/>
</dbReference>
<proteinExistence type="predicted"/>
<dbReference type="KEGG" id="llp:GH975_01675"/>
<reference evidence="4 5" key="1">
    <citation type="submission" date="2019-11" db="EMBL/GenBank/DDBJ databases">
        <authorList>
            <person name="Khan S.A."/>
            <person name="Jeon C.O."/>
            <person name="Chun B.H."/>
        </authorList>
    </citation>
    <scope>NUCLEOTIDE SEQUENCE [LARGE SCALE GENOMIC DNA]</scope>
    <source>
        <strain evidence="4 5">IMCC 1097</strain>
    </source>
</reference>
<protein>
    <submittedName>
        <fullName evidence="4">HAD-IA family hydrolase</fullName>
    </submittedName>
</protein>
<accession>A0A5Q2QBY6</accession>
<dbReference type="Gene3D" id="1.20.120.1600">
    <property type="match status" value="1"/>
</dbReference>
<dbReference type="InterPro" id="IPR023214">
    <property type="entry name" value="HAD_sf"/>
</dbReference>
<dbReference type="GO" id="GO:0016787">
    <property type="term" value="F:hydrolase activity"/>
    <property type="evidence" value="ECO:0007669"/>
    <property type="project" value="UniProtKB-KW"/>
</dbReference>
<dbReference type="PANTHER" id="PTHR46470:SF4">
    <property type="entry name" value="5-AMINO-6-(5-PHOSPHO-D-RIBITYLAMINO)URACIL PHOSPHATASE YIGB"/>
    <property type="match status" value="1"/>
</dbReference>
<evidence type="ECO:0000313" key="4">
    <source>
        <dbReference type="EMBL" id="QGG79340.1"/>
    </source>
</evidence>
<sequence>MIRAITFDLDDTLWSTADVIGRAEAIMFEWLDEHCPAFTQAHTPDSFVAVRRHFADENPNVSHNLKAVRKLALIDALQQLQVADASRLGAQAAQLFQQARQQVNFFDGALDMLSALSPHYAIGAITNGTTQIAQTAAGEHFQFCLNAEDFAVGKPAAPMFFDALMRLNVPPEQVLHVGDHWDQDVVAAKQLGFQTLWIGQGTPPGPESDHQLAEVRHLPALLGH</sequence>